<evidence type="ECO:0000313" key="4">
    <source>
        <dbReference type="Proteomes" id="UP001597374"/>
    </source>
</evidence>
<dbReference type="InterPro" id="IPR035901">
    <property type="entry name" value="GIY-YIG_endonuc_sf"/>
</dbReference>
<organism evidence="3 4">
    <name type="scientific">Pontibacter ruber</name>
    <dbReference type="NCBI Taxonomy" id="1343895"/>
    <lineage>
        <taxon>Bacteria</taxon>
        <taxon>Pseudomonadati</taxon>
        <taxon>Bacteroidota</taxon>
        <taxon>Cytophagia</taxon>
        <taxon>Cytophagales</taxon>
        <taxon>Hymenobacteraceae</taxon>
        <taxon>Pontibacter</taxon>
    </lineage>
</organism>
<dbReference type="Pfam" id="PF01541">
    <property type="entry name" value="GIY-YIG"/>
    <property type="match status" value="1"/>
</dbReference>
<dbReference type="CDD" id="cd10449">
    <property type="entry name" value="GIY-YIG_SLX1_like"/>
    <property type="match status" value="1"/>
</dbReference>
<dbReference type="InterPro" id="IPR000305">
    <property type="entry name" value="GIY-YIG_endonuc"/>
</dbReference>
<comment type="similarity">
    <text evidence="1">Belongs to the UPF0213 family.</text>
</comment>
<dbReference type="InterPro" id="IPR050190">
    <property type="entry name" value="UPF0213_domain"/>
</dbReference>
<dbReference type="PANTHER" id="PTHR34477:SF1">
    <property type="entry name" value="UPF0213 PROTEIN YHBQ"/>
    <property type="match status" value="1"/>
</dbReference>
<name>A0ABW5D0R2_9BACT</name>
<evidence type="ECO:0000259" key="2">
    <source>
        <dbReference type="PROSITE" id="PS50164"/>
    </source>
</evidence>
<comment type="caution">
    <text evidence="3">The sequence shown here is derived from an EMBL/GenBank/DDBJ whole genome shotgun (WGS) entry which is preliminary data.</text>
</comment>
<reference evidence="4" key="1">
    <citation type="journal article" date="2019" name="Int. J. Syst. Evol. Microbiol.">
        <title>The Global Catalogue of Microorganisms (GCM) 10K type strain sequencing project: providing services to taxonomists for standard genome sequencing and annotation.</title>
        <authorList>
            <consortium name="The Broad Institute Genomics Platform"/>
            <consortium name="The Broad Institute Genome Sequencing Center for Infectious Disease"/>
            <person name="Wu L."/>
            <person name="Ma J."/>
        </authorList>
    </citation>
    <scope>NUCLEOTIDE SEQUENCE [LARGE SCALE GENOMIC DNA]</scope>
    <source>
        <strain evidence="4">CGMCC 4.1782</strain>
    </source>
</reference>
<evidence type="ECO:0000313" key="3">
    <source>
        <dbReference type="EMBL" id="MFD2248276.1"/>
    </source>
</evidence>
<dbReference type="PANTHER" id="PTHR34477">
    <property type="entry name" value="UPF0213 PROTEIN YHBQ"/>
    <property type="match status" value="1"/>
</dbReference>
<accession>A0ABW5D0R2</accession>
<sequence>MPHYIYILYSEKVDRYYVGSCQDITDRLGRHNAGYSKSTKAGAPWQLKHIEEYDTNSKAITRETEIKRKKSRKYIEWLISSAG</sequence>
<dbReference type="PROSITE" id="PS50164">
    <property type="entry name" value="GIY_YIG"/>
    <property type="match status" value="1"/>
</dbReference>
<keyword evidence="4" id="KW-1185">Reference proteome</keyword>
<dbReference type="Gene3D" id="3.40.1440.10">
    <property type="entry name" value="GIY-YIG endonuclease"/>
    <property type="match status" value="1"/>
</dbReference>
<evidence type="ECO:0000256" key="1">
    <source>
        <dbReference type="ARBA" id="ARBA00007435"/>
    </source>
</evidence>
<dbReference type="EMBL" id="JBHUIM010000003">
    <property type="protein sequence ID" value="MFD2248276.1"/>
    <property type="molecule type" value="Genomic_DNA"/>
</dbReference>
<protein>
    <submittedName>
        <fullName evidence="3">GIY-YIG nuclease family protein</fullName>
    </submittedName>
</protein>
<proteinExistence type="inferred from homology"/>
<gene>
    <name evidence="3" type="ORF">ACFSKP_18555</name>
</gene>
<dbReference type="RefSeq" id="WP_250431797.1">
    <property type="nucleotide sequence ID" value="NZ_JBHUIM010000003.1"/>
</dbReference>
<dbReference type="Proteomes" id="UP001597374">
    <property type="component" value="Unassembled WGS sequence"/>
</dbReference>
<dbReference type="SUPFAM" id="SSF82771">
    <property type="entry name" value="GIY-YIG endonuclease"/>
    <property type="match status" value="1"/>
</dbReference>
<feature type="domain" description="GIY-YIG" evidence="2">
    <location>
        <begin position="1"/>
        <end position="76"/>
    </location>
</feature>